<evidence type="ECO:0000256" key="10">
    <source>
        <dbReference type="SAM" id="Phobius"/>
    </source>
</evidence>
<evidence type="ECO:0000259" key="12">
    <source>
        <dbReference type="PROSITE" id="PS50885"/>
    </source>
</evidence>
<dbReference type="SUPFAM" id="SSF47384">
    <property type="entry name" value="Homodimeric domain of signal transducing histidine kinase"/>
    <property type="match status" value="1"/>
</dbReference>
<dbReference type="CDD" id="cd06225">
    <property type="entry name" value="HAMP"/>
    <property type="match status" value="1"/>
</dbReference>
<dbReference type="PROSITE" id="PS50109">
    <property type="entry name" value="HIS_KIN"/>
    <property type="match status" value="1"/>
</dbReference>
<keyword evidence="8" id="KW-0418">Kinase</keyword>
<dbReference type="Pfam" id="PF00672">
    <property type="entry name" value="HAMP"/>
    <property type="match status" value="1"/>
</dbReference>
<comment type="caution">
    <text evidence="13">The sequence shown here is derived from an EMBL/GenBank/DDBJ whole genome shotgun (WGS) entry which is preliminary data.</text>
</comment>
<evidence type="ECO:0000313" key="14">
    <source>
        <dbReference type="Proteomes" id="UP000009342"/>
    </source>
</evidence>
<comment type="subcellular location">
    <subcellularLocation>
        <location evidence="2">Cell inner membrane</location>
        <topology evidence="2">Multi-pass membrane protein</topology>
    </subcellularLocation>
</comment>
<keyword evidence="6" id="KW-0808">Transferase</keyword>
<dbReference type="Pfam" id="PF02518">
    <property type="entry name" value="HATPase_c"/>
    <property type="match status" value="1"/>
</dbReference>
<dbReference type="InterPro" id="IPR050980">
    <property type="entry name" value="2C_sensor_his_kinase"/>
</dbReference>
<dbReference type="EMBL" id="CAKZ01000051">
    <property type="protein sequence ID" value="CCJ80269.1"/>
    <property type="molecule type" value="Genomic_DNA"/>
</dbReference>
<protein>
    <recommendedName>
        <fullName evidence="3">histidine kinase</fullName>
        <ecNumber evidence="3">2.7.13.3</ecNumber>
    </recommendedName>
</protein>
<sequence>MKKLFIQFYLLLFVCFLVMTMLVGLVYKFTAERAGRQSLDDLMKSSLYLMRSELREIPPHEWNKTIKELDLNLSFKLRIQPLSQFHLDDINSRRLREGDIVALDDEYTFIQRIPRSHYVLAVGPVPYLYFLHQMRLLDIALIALIAISLALPVFIWMRPHWQEMLRLEAAAQRLGEGHLDERIHFDKASSFSRLGVAFNQMANNINALIASKKQLIDGIAHELRTPLVRLRYRLEMSDNLSATESQALNRDIGQLEALIQELLTYARLDRPQTELHLTHPVLPRWLHEYVDDARSLHPERELMLSRVDEGDYGALDMRLMERVLDNLVNNGLRYSEQRLRIGLSLQGAQATLEVEDDGPGIPEEESSRVFEPFVRLDPSRDRATGGCGLGLAIVQSIATAMSGQVSVAQSTLGGAHFRFSWPVVPGDGK</sequence>
<dbReference type="SMART" id="SM00387">
    <property type="entry name" value="HATPase_c"/>
    <property type="match status" value="1"/>
</dbReference>
<gene>
    <name evidence="13" type="ORF">BN134_979</name>
</gene>
<dbReference type="PANTHER" id="PTHR44936">
    <property type="entry name" value="SENSOR PROTEIN CREC"/>
    <property type="match status" value="1"/>
</dbReference>
<dbReference type="Pfam" id="PF00512">
    <property type="entry name" value="HisKA"/>
    <property type="match status" value="1"/>
</dbReference>
<evidence type="ECO:0000256" key="9">
    <source>
        <dbReference type="ARBA" id="ARBA00022840"/>
    </source>
</evidence>
<name>A0ABM9Q4I4_9ENTR</name>
<keyword evidence="14" id="KW-1185">Reference proteome</keyword>
<feature type="transmembrane region" description="Helical" evidence="10">
    <location>
        <begin position="136"/>
        <end position="157"/>
    </location>
</feature>
<keyword evidence="10" id="KW-1133">Transmembrane helix</keyword>
<feature type="domain" description="Histidine kinase" evidence="11">
    <location>
        <begin position="218"/>
        <end position="425"/>
    </location>
</feature>
<evidence type="ECO:0000256" key="8">
    <source>
        <dbReference type="ARBA" id="ARBA00022777"/>
    </source>
</evidence>
<dbReference type="InterPro" id="IPR003594">
    <property type="entry name" value="HATPase_dom"/>
</dbReference>
<dbReference type="InterPro" id="IPR004358">
    <property type="entry name" value="Sig_transdc_His_kin-like_C"/>
</dbReference>
<keyword evidence="4" id="KW-1003">Cell membrane</keyword>
<evidence type="ECO:0000256" key="2">
    <source>
        <dbReference type="ARBA" id="ARBA00004429"/>
    </source>
</evidence>
<dbReference type="SMART" id="SM00304">
    <property type="entry name" value="HAMP"/>
    <property type="match status" value="1"/>
</dbReference>
<keyword evidence="9" id="KW-0067">ATP-binding</keyword>
<dbReference type="InterPro" id="IPR036097">
    <property type="entry name" value="HisK_dim/P_sf"/>
</dbReference>
<evidence type="ECO:0000256" key="1">
    <source>
        <dbReference type="ARBA" id="ARBA00000085"/>
    </source>
</evidence>
<keyword evidence="7" id="KW-0547">Nucleotide-binding</keyword>
<dbReference type="PROSITE" id="PS50885">
    <property type="entry name" value="HAMP"/>
    <property type="match status" value="1"/>
</dbReference>
<accession>A0ABM9Q4I4</accession>
<keyword evidence="5" id="KW-0597">Phosphoprotein</keyword>
<dbReference type="PRINTS" id="PR00344">
    <property type="entry name" value="BCTRLSENSOR"/>
</dbReference>
<dbReference type="Gene3D" id="3.30.565.10">
    <property type="entry name" value="Histidine kinase-like ATPase, C-terminal domain"/>
    <property type="match status" value="1"/>
</dbReference>
<dbReference type="InterPro" id="IPR005467">
    <property type="entry name" value="His_kinase_dom"/>
</dbReference>
<dbReference type="InterPro" id="IPR036890">
    <property type="entry name" value="HATPase_C_sf"/>
</dbReference>
<dbReference type="InterPro" id="IPR003660">
    <property type="entry name" value="HAMP_dom"/>
</dbReference>
<dbReference type="SMART" id="SM00388">
    <property type="entry name" value="HisKA"/>
    <property type="match status" value="1"/>
</dbReference>
<comment type="catalytic activity">
    <reaction evidence="1">
        <text>ATP + protein L-histidine = ADP + protein N-phospho-L-histidine.</text>
        <dbReference type="EC" id="2.7.13.3"/>
    </reaction>
</comment>
<evidence type="ECO:0000259" key="11">
    <source>
        <dbReference type="PROSITE" id="PS50109"/>
    </source>
</evidence>
<dbReference type="Proteomes" id="UP000009342">
    <property type="component" value="Unassembled WGS sequence"/>
</dbReference>
<evidence type="ECO:0000256" key="6">
    <source>
        <dbReference type="ARBA" id="ARBA00022679"/>
    </source>
</evidence>
<keyword evidence="10" id="KW-0812">Transmembrane</keyword>
<dbReference type="Gene3D" id="1.10.287.130">
    <property type="match status" value="1"/>
</dbReference>
<dbReference type="CDD" id="cd00082">
    <property type="entry name" value="HisKA"/>
    <property type="match status" value="1"/>
</dbReference>
<evidence type="ECO:0000256" key="5">
    <source>
        <dbReference type="ARBA" id="ARBA00022553"/>
    </source>
</evidence>
<evidence type="ECO:0000256" key="4">
    <source>
        <dbReference type="ARBA" id="ARBA00022475"/>
    </source>
</evidence>
<dbReference type="EC" id="2.7.13.3" evidence="3"/>
<organism evidence="13 14">
    <name type="scientific">Cronobacter dublinensis 1210</name>
    <dbReference type="NCBI Taxonomy" id="1208656"/>
    <lineage>
        <taxon>Bacteria</taxon>
        <taxon>Pseudomonadati</taxon>
        <taxon>Pseudomonadota</taxon>
        <taxon>Gammaproteobacteria</taxon>
        <taxon>Enterobacterales</taxon>
        <taxon>Enterobacteriaceae</taxon>
        <taxon>Cronobacter</taxon>
    </lineage>
</organism>
<dbReference type="NCBIfam" id="NF007898">
    <property type="entry name" value="PRK10604.1"/>
    <property type="match status" value="1"/>
</dbReference>
<keyword evidence="10" id="KW-0472">Membrane</keyword>
<dbReference type="SUPFAM" id="SSF55874">
    <property type="entry name" value="ATPase domain of HSP90 chaperone/DNA topoisomerase II/histidine kinase"/>
    <property type="match status" value="1"/>
</dbReference>
<dbReference type="PANTHER" id="PTHR44936:SF10">
    <property type="entry name" value="SENSOR PROTEIN RSTB"/>
    <property type="match status" value="1"/>
</dbReference>
<evidence type="ECO:0000313" key="13">
    <source>
        <dbReference type="EMBL" id="CCJ80269.1"/>
    </source>
</evidence>
<evidence type="ECO:0000256" key="7">
    <source>
        <dbReference type="ARBA" id="ARBA00022741"/>
    </source>
</evidence>
<feature type="domain" description="HAMP" evidence="12">
    <location>
        <begin position="166"/>
        <end position="210"/>
    </location>
</feature>
<proteinExistence type="predicted"/>
<dbReference type="InterPro" id="IPR003661">
    <property type="entry name" value="HisK_dim/P_dom"/>
</dbReference>
<feature type="transmembrane region" description="Helical" evidence="10">
    <location>
        <begin position="6"/>
        <end position="27"/>
    </location>
</feature>
<evidence type="ECO:0000256" key="3">
    <source>
        <dbReference type="ARBA" id="ARBA00012438"/>
    </source>
</evidence>
<reference evidence="14" key="1">
    <citation type="journal article" date="2012" name="PLoS ONE">
        <title>Comparative analysis of genome sequences covering the seven cronobacter species.</title>
        <authorList>
            <person name="Joseph S."/>
            <person name="Desai P."/>
            <person name="Ji Y."/>
            <person name="Cummings C.A."/>
            <person name="Shih R."/>
            <person name="Degoricija L."/>
            <person name="Rico A."/>
            <person name="Brzoska P."/>
            <person name="Hamby S.E."/>
            <person name="Masood N."/>
            <person name="Hariri S."/>
            <person name="Sonbol H."/>
            <person name="Chuzhanova N."/>
            <person name="McClelland M."/>
            <person name="Furtado M.R."/>
            <person name="Forsythe S.J."/>
        </authorList>
    </citation>
    <scope>NUCLEOTIDE SEQUENCE [LARGE SCALE GENOMIC DNA]</scope>
    <source>
        <strain evidence="14">1210</strain>
    </source>
</reference>